<dbReference type="EMBL" id="JAUIQD010000005">
    <property type="protein sequence ID" value="KAK3349215.1"/>
    <property type="molecule type" value="Genomic_DNA"/>
</dbReference>
<proteinExistence type="predicted"/>
<feature type="region of interest" description="Disordered" evidence="1">
    <location>
        <begin position="1"/>
        <end position="24"/>
    </location>
</feature>
<reference evidence="2" key="1">
    <citation type="journal article" date="2023" name="Mol. Phylogenet. Evol.">
        <title>Genome-scale phylogeny and comparative genomics of the fungal order Sordariales.</title>
        <authorList>
            <person name="Hensen N."/>
            <person name="Bonometti L."/>
            <person name="Westerberg I."/>
            <person name="Brannstrom I.O."/>
            <person name="Guillou S."/>
            <person name="Cros-Aarteil S."/>
            <person name="Calhoun S."/>
            <person name="Haridas S."/>
            <person name="Kuo A."/>
            <person name="Mondo S."/>
            <person name="Pangilinan J."/>
            <person name="Riley R."/>
            <person name="LaButti K."/>
            <person name="Andreopoulos B."/>
            <person name="Lipzen A."/>
            <person name="Chen C."/>
            <person name="Yan M."/>
            <person name="Daum C."/>
            <person name="Ng V."/>
            <person name="Clum A."/>
            <person name="Steindorff A."/>
            <person name="Ohm R.A."/>
            <person name="Martin F."/>
            <person name="Silar P."/>
            <person name="Natvig D.O."/>
            <person name="Lalanne C."/>
            <person name="Gautier V."/>
            <person name="Ament-Velasquez S.L."/>
            <person name="Kruys A."/>
            <person name="Hutchinson M.I."/>
            <person name="Powell A.J."/>
            <person name="Barry K."/>
            <person name="Miller A.N."/>
            <person name="Grigoriev I.V."/>
            <person name="Debuchy R."/>
            <person name="Gladieux P."/>
            <person name="Hiltunen Thoren M."/>
            <person name="Johannesson H."/>
        </authorList>
    </citation>
    <scope>NUCLEOTIDE SEQUENCE</scope>
    <source>
        <strain evidence="2">CBS 955.72</strain>
    </source>
</reference>
<evidence type="ECO:0000256" key="1">
    <source>
        <dbReference type="SAM" id="MobiDB-lite"/>
    </source>
</evidence>
<dbReference type="Proteomes" id="UP001275084">
    <property type="component" value="Unassembled WGS sequence"/>
</dbReference>
<dbReference type="AlphaFoldDB" id="A0AAJ0HEA4"/>
<reference evidence="2" key="2">
    <citation type="submission" date="2023-06" db="EMBL/GenBank/DDBJ databases">
        <authorList>
            <consortium name="Lawrence Berkeley National Laboratory"/>
            <person name="Haridas S."/>
            <person name="Hensen N."/>
            <person name="Bonometti L."/>
            <person name="Westerberg I."/>
            <person name="Brannstrom I.O."/>
            <person name="Guillou S."/>
            <person name="Cros-Aarteil S."/>
            <person name="Calhoun S."/>
            <person name="Kuo A."/>
            <person name="Mondo S."/>
            <person name="Pangilinan J."/>
            <person name="Riley R."/>
            <person name="Labutti K."/>
            <person name="Andreopoulos B."/>
            <person name="Lipzen A."/>
            <person name="Chen C."/>
            <person name="Yanf M."/>
            <person name="Daum C."/>
            <person name="Ng V."/>
            <person name="Clum A."/>
            <person name="Steindorff A."/>
            <person name="Ohm R."/>
            <person name="Martin F."/>
            <person name="Silar P."/>
            <person name="Natvig D."/>
            <person name="Lalanne C."/>
            <person name="Gautier V."/>
            <person name="Ament-Velasquez S.L."/>
            <person name="Kruys A."/>
            <person name="Hutchinson M.I."/>
            <person name="Powell A.J."/>
            <person name="Barry K."/>
            <person name="Miller A.N."/>
            <person name="Grigoriev I.V."/>
            <person name="Debuchy R."/>
            <person name="Gladieux P."/>
            <person name="Thoren M.H."/>
            <person name="Johannesson H."/>
        </authorList>
    </citation>
    <scope>NUCLEOTIDE SEQUENCE</scope>
    <source>
        <strain evidence="2">CBS 955.72</strain>
    </source>
</reference>
<keyword evidence="3" id="KW-1185">Reference proteome</keyword>
<feature type="region of interest" description="Disordered" evidence="1">
    <location>
        <begin position="66"/>
        <end position="85"/>
    </location>
</feature>
<gene>
    <name evidence="2" type="ORF">B0T25DRAFT_582196</name>
</gene>
<name>A0AAJ0HEA4_9PEZI</name>
<evidence type="ECO:0000313" key="3">
    <source>
        <dbReference type="Proteomes" id="UP001275084"/>
    </source>
</evidence>
<protein>
    <submittedName>
        <fullName evidence="2">Uncharacterized protein</fullName>
    </submittedName>
</protein>
<sequence>MTDIEVRRQGLDSGHRSFDTYPPPPPPPKFQISLFRLLSLFCWHQKFDQSKSLFFIIKKITFRYAGHHSQHHPQRRQPHPRRHRQHPFRHYCHHPRHHYRYQHHHRHYHYHLHLPSGQVPMRMRGHPPLSLAPAQPRCFAAELPIPGAFPPPALCFARPCSVPLPSL</sequence>
<accession>A0AAJ0HEA4</accession>
<evidence type="ECO:0000313" key="2">
    <source>
        <dbReference type="EMBL" id="KAK3349215.1"/>
    </source>
</evidence>
<organism evidence="2 3">
    <name type="scientific">Lasiosphaeria hispida</name>
    <dbReference type="NCBI Taxonomy" id="260671"/>
    <lineage>
        <taxon>Eukaryota</taxon>
        <taxon>Fungi</taxon>
        <taxon>Dikarya</taxon>
        <taxon>Ascomycota</taxon>
        <taxon>Pezizomycotina</taxon>
        <taxon>Sordariomycetes</taxon>
        <taxon>Sordariomycetidae</taxon>
        <taxon>Sordariales</taxon>
        <taxon>Lasiosphaeriaceae</taxon>
        <taxon>Lasiosphaeria</taxon>
    </lineage>
</organism>
<comment type="caution">
    <text evidence="2">The sequence shown here is derived from an EMBL/GenBank/DDBJ whole genome shotgun (WGS) entry which is preliminary data.</text>
</comment>
<feature type="compositionally biased region" description="Basic and acidic residues" evidence="1">
    <location>
        <begin position="1"/>
        <end position="18"/>
    </location>
</feature>